<evidence type="ECO:0008006" key="10">
    <source>
        <dbReference type="Google" id="ProtNLM"/>
    </source>
</evidence>
<dbReference type="PANTHER" id="PTHR28525:SF1">
    <property type="entry name" value="REACTIVE OXYGEN SPECIES MODULATOR 1"/>
    <property type="match status" value="1"/>
</dbReference>
<comment type="caution">
    <text evidence="8">The sequence shown here is derived from an EMBL/GenBank/DDBJ whole genome shotgun (WGS) entry which is preliminary data.</text>
</comment>
<dbReference type="InterPro" id="IPR018450">
    <property type="entry name" value="Romo1/Mgr2"/>
</dbReference>
<protein>
    <recommendedName>
        <fullName evidence="10">Reactive oxygen species modulator 1</fullName>
    </recommendedName>
</protein>
<keyword evidence="4 7" id="KW-1133">Transmembrane helix</keyword>
<evidence type="ECO:0000256" key="6">
    <source>
        <dbReference type="SAM" id="MobiDB-lite"/>
    </source>
</evidence>
<evidence type="ECO:0000313" key="9">
    <source>
        <dbReference type="Proteomes" id="UP000002173"/>
    </source>
</evidence>
<dbReference type="GO" id="GO:0030150">
    <property type="term" value="P:protein import into mitochondrial matrix"/>
    <property type="evidence" value="ECO:0007669"/>
    <property type="project" value="TreeGrafter"/>
</dbReference>
<dbReference type="eggNOG" id="ENOG502S5WP">
    <property type="taxonomic scope" value="Eukaryota"/>
</dbReference>
<keyword evidence="9" id="KW-1185">Reference proteome</keyword>
<dbReference type="SMART" id="SM01378">
    <property type="entry name" value="Romo1"/>
    <property type="match status" value="1"/>
</dbReference>
<proteinExistence type="inferred from homology"/>
<accession>A7APJ1</accession>
<feature type="compositionally biased region" description="Pro residues" evidence="6">
    <location>
        <begin position="10"/>
        <end position="21"/>
    </location>
</feature>
<dbReference type="PANTHER" id="PTHR28525">
    <property type="entry name" value="REACTIVE OXYGEN SPECIES MODULATOR 1"/>
    <property type="match status" value="1"/>
</dbReference>
<organism evidence="8 9">
    <name type="scientific">Babesia bovis</name>
    <dbReference type="NCBI Taxonomy" id="5865"/>
    <lineage>
        <taxon>Eukaryota</taxon>
        <taxon>Sar</taxon>
        <taxon>Alveolata</taxon>
        <taxon>Apicomplexa</taxon>
        <taxon>Aconoidasida</taxon>
        <taxon>Piroplasmida</taxon>
        <taxon>Babesiidae</taxon>
        <taxon>Babesia</taxon>
    </lineage>
</organism>
<dbReference type="VEuPathDB" id="PiroplasmaDB:BBOV_III009180"/>
<evidence type="ECO:0000256" key="5">
    <source>
        <dbReference type="ARBA" id="ARBA00023136"/>
    </source>
</evidence>
<keyword evidence="3 7" id="KW-0812">Transmembrane</keyword>
<feature type="transmembrane region" description="Helical" evidence="7">
    <location>
        <begin position="95"/>
        <end position="118"/>
    </location>
</feature>
<evidence type="ECO:0000256" key="1">
    <source>
        <dbReference type="ARBA" id="ARBA00004370"/>
    </source>
</evidence>
<evidence type="ECO:0000256" key="4">
    <source>
        <dbReference type="ARBA" id="ARBA00022989"/>
    </source>
</evidence>
<dbReference type="GO" id="GO:0005744">
    <property type="term" value="C:TIM23 mitochondrial import inner membrane translocase complex"/>
    <property type="evidence" value="ECO:0007669"/>
    <property type="project" value="TreeGrafter"/>
</dbReference>
<evidence type="ECO:0000256" key="3">
    <source>
        <dbReference type="ARBA" id="ARBA00022692"/>
    </source>
</evidence>
<dbReference type="Proteomes" id="UP000002173">
    <property type="component" value="Chromosome 3"/>
</dbReference>
<feature type="region of interest" description="Disordered" evidence="6">
    <location>
        <begin position="1"/>
        <end position="21"/>
    </location>
</feature>
<evidence type="ECO:0000256" key="7">
    <source>
        <dbReference type="SAM" id="Phobius"/>
    </source>
</evidence>
<comment type="subcellular location">
    <subcellularLocation>
        <location evidence="1">Membrane</location>
    </subcellularLocation>
</comment>
<dbReference type="EMBL" id="AAXT01000001">
    <property type="protein sequence ID" value="EDO08475.1"/>
    <property type="molecule type" value="Genomic_DNA"/>
</dbReference>
<dbReference type="InParanoid" id="A7APJ1"/>
<reference evidence="8 9" key="1">
    <citation type="journal article" date="2007" name="PLoS Pathog.">
        <title>Genome sequence of Babesia bovis and comparative analysis of apicomplexan hemoprotozoa.</title>
        <authorList>
            <person name="Brayton K.A."/>
            <person name="Lau A.O.T."/>
            <person name="Herndon D.R."/>
            <person name="Hannick L."/>
            <person name="Kappmeyer L.S."/>
            <person name="Berens S.J."/>
            <person name="Bidwell S.L."/>
            <person name="Brown W.C."/>
            <person name="Crabtree J."/>
            <person name="Fadrosh D."/>
            <person name="Feldblum T."/>
            <person name="Forberger H.A."/>
            <person name="Haas B.J."/>
            <person name="Howell J.M."/>
            <person name="Khouri H."/>
            <person name="Koo H."/>
            <person name="Mann D.J."/>
            <person name="Norimine J."/>
            <person name="Paulsen I.T."/>
            <person name="Radune D."/>
            <person name="Ren Q."/>
            <person name="Smith R.K. Jr."/>
            <person name="Suarez C.E."/>
            <person name="White O."/>
            <person name="Wortman J.R."/>
            <person name="Knowles D.P. Jr."/>
            <person name="McElwain T.F."/>
            <person name="Nene V.M."/>
        </authorList>
    </citation>
    <scope>NUCLEOTIDE SEQUENCE [LARGE SCALE GENOMIC DNA]</scope>
    <source>
        <strain evidence="8">T2Bo</strain>
    </source>
</reference>
<sequence>MTSKYDDKVPPPPAGGAFVPPPNYSNADYSAYTLSETYDDTTSKGHGFLNNILSNPRARNCWASVKMGFKMGGAVGGIFGGITGVYTSMRHRNLMVLPISVIGGAISFGFFLGCGMVVRC</sequence>
<dbReference type="AlphaFoldDB" id="A7APJ1"/>
<gene>
    <name evidence="8" type="ORF">BBOV_III009180</name>
</gene>
<keyword evidence="5 7" id="KW-0472">Membrane</keyword>
<evidence type="ECO:0000256" key="2">
    <source>
        <dbReference type="ARBA" id="ARBA00007839"/>
    </source>
</evidence>
<dbReference type="OMA" id="VKMGFKM"/>
<dbReference type="Pfam" id="PF10247">
    <property type="entry name" value="Romo1"/>
    <property type="match status" value="1"/>
</dbReference>
<name>A7APJ1_BABBO</name>
<feature type="transmembrane region" description="Helical" evidence="7">
    <location>
        <begin position="67"/>
        <end position="89"/>
    </location>
</feature>
<evidence type="ECO:0000313" key="8">
    <source>
        <dbReference type="EMBL" id="EDO08475.1"/>
    </source>
</evidence>
<comment type="similarity">
    <text evidence="2">Belongs to the MGR2 family.</text>
</comment>
<dbReference type="FunCoup" id="A7APJ1">
    <property type="interactions" value="38"/>
</dbReference>
<dbReference type="GO" id="GO:0045039">
    <property type="term" value="P:protein insertion into mitochondrial inner membrane"/>
    <property type="evidence" value="ECO:0007669"/>
    <property type="project" value="TreeGrafter"/>
</dbReference>